<keyword evidence="1" id="KW-1133">Transmembrane helix</keyword>
<dbReference type="Proteomes" id="UP000319836">
    <property type="component" value="Unassembled WGS sequence"/>
</dbReference>
<dbReference type="EMBL" id="VBPA01000164">
    <property type="protein sequence ID" value="TMQ70974.1"/>
    <property type="molecule type" value="Genomic_DNA"/>
</dbReference>
<proteinExistence type="predicted"/>
<reference evidence="2 3" key="1">
    <citation type="journal article" date="2019" name="Nat. Microbiol.">
        <title>Mediterranean grassland soil C-N compound turnover is dependent on rainfall and depth, and is mediated by genomically divergent microorganisms.</title>
        <authorList>
            <person name="Diamond S."/>
            <person name="Andeer P.F."/>
            <person name="Li Z."/>
            <person name="Crits-Christoph A."/>
            <person name="Burstein D."/>
            <person name="Anantharaman K."/>
            <person name="Lane K.R."/>
            <person name="Thomas B.C."/>
            <person name="Pan C."/>
            <person name="Northen T.R."/>
            <person name="Banfield J.F."/>
        </authorList>
    </citation>
    <scope>NUCLEOTIDE SEQUENCE [LARGE SCALE GENOMIC DNA]</scope>
    <source>
        <strain evidence="2">WS_10</strain>
    </source>
</reference>
<gene>
    <name evidence="2" type="ORF">E6K80_06910</name>
</gene>
<comment type="caution">
    <text evidence="2">The sequence shown here is derived from an EMBL/GenBank/DDBJ whole genome shotgun (WGS) entry which is preliminary data.</text>
</comment>
<evidence type="ECO:0000313" key="3">
    <source>
        <dbReference type="Proteomes" id="UP000319836"/>
    </source>
</evidence>
<evidence type="ECO:0000313" key="2">
    <source>
        <dbReference type="EMBL" id="TMQ70974.1"/>
    </source>
</evidence>
<accession>A0A538U4Z8</accession>
<keyword evidence="1" id="KW-0812">Transmembrane</keyword>
<evidence type="ECO:0000256" key="1">
    <source>
        <dbReference type="SAM" id="Phobius"/>
    </source>
</evidence>
<dbReference type="AlphaFoldDB" id="A0A538U4Z8"/>
<protein>
    <submittedName>
        <fullName evidence="2">LptF/LptG family permease</fullName>
    </submittedName>
</protein>
<sequence>MRAGPGCGECRAAPTAAARPAAALWRKTFGHETRCILGKEGDHAPRPQAPALEALTGKFNRRRGDPCGRLAFVRLLRSYILKLHLVPFLLGFGVVTFILVMDVLFDYLDLVVNRGVPVGVVSRCPAPCWSPPS</sequence>
<organism evidence="2 3">
    <name type="scientific">Eiseniibacteriota bacterium</name>
    <dbReference type="NCBI Taxonomy" id="2212470"/>
    <lineage>
        <taxon>Bacteria</taxon>
        <taxon>Candidatus Eiseniibacteriota</taxon>
    </lineage>
</organism>
<keyword evidence="1" id="KW-0472">Membrane</keyword>
<name>A0A538U4Z8_UNCEI</name>
<feature type="transmembrane region" description="Helical" evidence="1">
    <location>
        <begin position="79"/>
        <end position="101"/>
    </location>
</feature>